<gene>
    <name evidence="1" type="ORF">N868_13525</name>
</gene>
<sequence length="219" mass="22718">MVGTVLVLGVLVGGAVVADGVARDRTEERLASELRRQIPGLDTEPDVAIGGVPFLTQLIGGELDTVRVTAPSAVLEGLPLHDVDVHLAGVSTDQPTTAREATMSALARTEDLSEVLDLGADLRVEGEHLVTSFEVLTATVDVVLAPAAAGREIAVDVVELRALGGSVDPDDVPGLGGRFDALTVPVDQLPEGLELTRLTVVEEGVRIEAEGSDVVLPTQ</sequence>
<reference evidence="1 2" key="1">
    <citation type="submission" date="2013-08" db="EMBL/GenBank/DDBJ databases">
        <title>Genome sequencing of Cellulomonas carbonis T26.</title>
        <authorList>
            <person name="Chen F."/>
            <person name="Li Y."/>
            <person name="Wang G."/>
        </authorList>
    </citation>
    <scope>NUCLEOTIDE SEQUENCE [LARGE SCALE GENOMIC DNA]</scope>
    <source>
        <strain evidence="1 2">T26</strain>
    </source>
</reference>
<keyword evidence="2" id="KW-1185">Reference proteome</keyword>
<proteinExistence type="predicted"/>
<evidence type="ECO:0000313" key="1">
    <source>
        <dbReference type="EMBL" id="KGM10559.1"/>
    </source>
</evidence>
<evidence type="ECO:0008006" key="3">
    <source>
        <dbReference type="Google" id="ProtNLM"/>
    </source>
</evidence>
<evidence type="ECO:0000313" key="2">
    <source>
        <dbReference type="Proteomes" id="UP000029839"/>
    </source>
</evidence>
<dbReference type="Pfam" id="PF11209">
    <property type="entry name" value="LmeA"/>
    <property type="match status" value="1"/>
</dbReference>
<dbReference type="Proteomes" id="UP000029839">
    <property type="component" value="Unassembled WGS sequence"/>
</dbReference>
<dbReference type="AlphaFoldDB" id="A0A0A0BTR5"/>
<dbReference type="EMBL" id="AXCY01000046">
    <property type="protein sequence ID" value="KGM10559.1"/>
    <property type="molecule type" value="Genomic_DNA"/>
</dbReference>
<comment type="caution">
    <text evidence="1">The sequence shown here is derived from an EMBL/GenBank/DDBJ whole genome shotgun (WGS) entry which is preliminary data.</text>
</comment>
<dbReference type="InterPro" id="IPR021373">
    <property type="entry name" value="DUF2993"/>
</dbReference>
<accession>A0A0A0BTR5</accession>
<reference evidence="1 2" key="2">
    <citation type="journal article" date="2015" name="Stand. Genomic Sci.">
        <title>Draft genome sequence of Cellulomonas carbonis T26(T) and comparative analysis of six Cellulomonas genomes.</title>
        <authorList>
            <person name="Zhuang W."/>
            <person name="Zhang S."/>
            <person name="Xia X."/>
            <person name="Wang G."/>
        </authorList>
    </citation>
    <scope>NUCLEOTIDE SEQUENCE [LARGE SCALE GENOMIC DNA]</scope>
    <source>
        <strain evidence="1 2">T26</strain>
    </source>
</reference>
<protein>
    <recommendedName>
        <fullName evidence="3">DUF2993 domain-containing protein</fullName>
    </recommendedName>
</protein>
<name>A0A0A0BTR5_9CELL</name>
<organism evidence="1 2">
    <name type="scientific">Cellulomonas carbonis T26</name>
    <dbReference type="NCBI Taxonomy" id="947969"/>
    <lineage>
        <taxon>Bacteria</taxon>
        <taxon>Bacillati</taxon>
        <taxon>Actinomycetota</taxon>
        <taxon>Actinomycetes</taxon>
        <taxon>Micrococcales</taxon>
        <taxon>Cellulomonadaceae</taxon>
        <taxon>Cellulomonas</taxon>
    </lineage>
</organism>